<dbReference type="PANTHER" id="PTHR37945:SF1">
    <property type="entry name" value="EXTRACELLULAR TUNGSTATE BINDING PROTEIN"/>
    <property type="match status" value="1"/>
</dbReference>
<dbReference type="AlphaFoldDB" id="A0AAU9EXZ2"/>
<feature type="domain" description="PBP" evidence="2">
    <location>
        <begin position="23"/>
        <end position="246"/>
    </location>
</feature>
<feature type="signal peptide" evidence="1">
    <location>
        <begin position="1"/>
        <end position="21"/>
    </location>
</feature>
<name>A0AAU9EXZ2_9BACT</name>
<dbReference type="KEGG" id="dmp:FAK_16290"/>
<gene>
    <name evidence="3" type="primary">tupA</name>
    <name evidence="3" type="ORF">FAK_16290</name>
</gene>
<sequence>MRARVLLIALAALLLAAPSLAADRLVLATTTSTANTGLLDVLLPAFTKQSGITVHYLPMGTGKALATARRCDADVVIVHAPALEERFVAEGYGVDRQALMHNYFVLVGPRSDPAKVKGAKTVEQALERIARAKAPFLSRGDNSGTQVKELALWKAAGIKPDWPAYREAGRGMGPTLTMADELGAYTLSDIATYRKYLSTGRISLVIMIDNQDLLRNPYSVILVNPAKCPKAKYAQAKKFAEFLLSPQGQKIIADYKADGKKLFWPAHPPK</sequence>
<keyword evidence="4" id="KW-1185">Reference proteome</keyword>
<evidence type="ECO:0000313" key="4">
    <source>
        <dbReference type="Proteomes" id="UP001366166"/>
    </source>
</evidence>
<evidence type="ECO:0000313" key="3">
    <source>
        <dbReference type="EMBL" id="BEQ14563.1"/>
    </source>
</evidence>
<dbReference type="Proteomes" id="UP001366166">
    <property type="component" value="Chromosome"/>
</dbReference>
<keyword evidence="1" id="KW-0732">Signal</keyword>
<dbReference type="SUPFAM" id="SSF53850">
    <property type="entry name" value="Periplasmic binding protein-like II"/>
    <property type="match status" value="1"/>
</dbReference>
<dbReference type="EMBL" id="AP028679">
    <property type="protein sequence ID" value="BEQ14563.1"/>
    <property type="molecule type" value="Genomic_DNA"/>
</dbReference>
<evidence type="ECO:0000259" key="2">
    <source>
        <dbReference type="Pfam" id="PF12849"/>
    </source>
</evidence>
<reference evidence="4" key="1">
    <citation type="journal article" date="2023" name="Arch. Microbiol.">
        <title>Desulfoferula mesophilus gen. nov. sp. nov., a mesophilic sulfate-reducing bacterium isolated from a brackish lake sediment.</title>
        <authorList>
            <person name="Watanabe T."/>
            <person name="Yabe T."/>
            <person name="Tsuji J.M."/>
            <person name="Fukui M."/>
        </authorList>
    </citation>
    <scope>NUCLEOTIDE SEQUENCE [LARGE SCALE GENOMIC DNA]</scope>
    <source>
        <strain evidence="4">12FAK</strain>
    </source>
</reference>
<dbReference type="PANTHER" id="PTHR37945">
    <property type="entry name" value="EXTRACELLULAR TUNGSTATE BINDING PROTEIN"/>
    <property type="match status" value="1"/>
</dbReference>
<organism evidence="3 4">
    <name type="scientific">Desulfoferula mesophila</name>
    <dbReference type="NCBI Taxonomy" id="3058419"/>
    <lineage>
        <taxon>Bacteria</taxon>
        <taxon>Pseudomonadati</taxon>
        <taxon>Thermodesulfobacteriota</taxon>
        <taxon>Desulfarculia</taxon>
        <taxon>Desulfarculales</taxon>
        <taxon>Desulfarculaceae</taxon>
        <taxon>Desulfoferula</taxon>
    </lineage>
</organism>
<feature type="chain" id="PRO_5043998118" evidence="1">
    <location>
        <begin position="22"/>
        <end position="270"/>
    </location>
</feature>
<dbReference type="Gene3D" id="3.40.190.10">
    <property type="entry name" value="Periplasmic binding protein-like II"/>
    <property type="match status" value="2"/>
</dbReference>
<proteinExistence type="predicted"/>
<evidence type="ECO:0000256" key="1">
    <source>
        <dbReference type="SAM" id="SignalP"/>
    </source>
</evidence>
<accession>A0AAU9EXZ2</accession>
<dbReference type="InterPro" id="IPR052738">
    <property type="entry name" value="ABC-Tungstate_binding"/>
</dbReference>
<dbReference type="RefSeq" id="WP_338606267.1">
    <property type="nucleotide sequence ID" value="NZ_AP028679.1"/>
</dbReference>
<dbReference type="Pfam" id="PF12849">
    <property type="entry name" value="PBP_like_2"/>
    <property type="match status" value="1"/>
</dbReference>
<dbReference type="InterPro" id="IPR024370">
    <property type="entry name" value="PBP_domain"/>
</dbReference>
<protein>
    <submittedName>
        <fullName evidence="3">Tungsten ABC transporter substrate-binding protein</fullName>
    </submittedName>
</protein>